<name>A0A1H9AAF0_9PROT</name>
<evidence type="ECO:0000313" key="1">
    <source>
        <dbReference type="EMBL" id="SEP73664.1"/>
    </source>
</evidence>
<dbReference type="Proteomes" id="UP000181998">
    <property type="component" value="Unassembled WGS sequence"/>
</dbReference>
<sequence>MSNTSLGAELQQLSYSLEILIIKEPDIDRKEQLREKLQKVLNIIRELVDANVLAATQEYTKARESVEQVNAKILVAIQDLAKVAETINNVSKALDILEKLLKAAKP</sequence>
<proteinExistence type="predicted"/>
<organism evidence="1 2">
    <name type="scientific">Nitrosomonas ureae</name>
    <dbReference type="NCBI Taxonomy" id="44577"/>
    <lineage>
        <taxon>Bacteria</taxon>
        <taxon>Pseudomonadati</taxon>
        <taxon>Pseudomonadota</taxon>
        <taxon>Betaproteobacteria</taxon>
        <taxon>Nitrosomonadales</taxon>
        <taxon>Nitrosomonadaceae</taxon>
        <taxon>Nitrosomonas</taxon>
    </lineage>
</organism>
<dbReference type="OrthoDB" id="9887114at2"/>
<dbReference type="EMBL" id="FOFX01000003">
    <property type="protein sequence ID" value="SEP73664.1"/>
    <property type="molecule type" value="Genomic_DNA"/>
</dbReference>
<accession>A0A1H9AAF0</accession>
<dbReference type="AlphaFoldDB" id="A0A1H9AAF0"/>
<gene>
    <name evidence="1" type="ORF">SAMN05421510_100331</name>
</gene>
<reference evidence="2" key="1">
    <citation type="submission" date="2016-10" db="EMBL/GenBank/DDBJ databases">
        <authorList>
            <person name="Varghese N."/>
            <person name="Submissions S."/>
        </authorList>
    </citation>
    <scope>NUCLEOTIDE SEQUENCE [LARGE SCALE GENOMIC DNA]</scope>
    <source>
        <strain evidence="2">Nm9</strain>
    </source>
</reference>
<evidence type="ECO:0000313" key="2">
    <source>
        <dbReference type="Proteomes" id="UP000181998"/>
    </source>
</evidence>
<protein>
    <submittedName>
        <fullName evidence="1">Uncharacterized protein</fullName>
    </submittedName>
</protein>
<dbReference type="RefSeq" id="WP_074719626.1">
    <property type="nucleotide sequence ID" value="NZ_FOFX01000003.1"/>
</dbReference>